<dbReference type="InterPro" id="IPR035903">
    <property type="entry name" value="HesB-like_dom_sf"/>
</dbReference>
<gene>
    <name evidence="1" type="ORF">AB0I59_19585</name>
</gene>
<proteinExistence type="predicted"/>
<evidence type="ECO:0000313" key="1">
    <source>
        <dbReference type="EMBL" id="MEV0970840.1"/>
    </source>
</evidence>
<name>A0ABV3GGR9_MICGL</name>
<evidence type="ECO:0000313" key="2">
    <source>
        <dbReference type="Proteomes" id="UP001551675"/>
    </source>
</evidence>
<keyword evidence="2" id="KW-1185">Reference proteome</keyword>
<dbReference type="EMBL" id="JBFALK010000010">
    <property type="protein sequence ID" value="MEV0970840.1"/>
    <property type="molecule type" value="Genomic_DNA"/>
</dbReference>
<sequence length="93" mass="10307">MLTMTHEAVEAIRDLMVGEYLPHHRAGLRIAVKPGEEGALEFSLVSDAWSGDQVIEKEDARVFIDPEAITFLEDKTLDAGSDARGRPVFRLTP</sequence>
<protein>
    <submittedName>
        <fullName evidence="1">Fe-S cluster assembly protein HesB</fullName>
    </submittedName>
</protein>
<dbReference type="Gene3D" id="2.60.300.12">
    <property type="entry name" value="HesB-like domain"/>
    <property type="match status" value="1"/>
</dbReference>
<dbReference type="SUPFAM" id="SSF89360">
    <property type="entry name" value="HesB-like domain"/>
    <property type="match status" value="1"/>
</dbReference>
<dbReference type="RefSeq" id="WP_358134546.1">
    <property type="nucleotide sequence ID" value="NZ_JBFALK010000010.1"/>
</dbReference>
<comment type="caution">
    <text evidence="1">The sequence shown here is derived from an EMBL/GenBank/DDBJ whole genome shotgun (WGS) entry which is preliminary data.</text>
</comment>
<accession>A0ABV3GGR9</accession>
<dbReference type="Proteomes" id="UP001551675">
    <property type="component" value="Unassembled WGS sequence"/>
</dbReference>
<reference evidence="1 2" key="1">
    <citation type="submission" date="2024-06" db="EMBL/GenBank/DDBJ databases">
        <title>The Natural Products Discovery Center: Release of the First 8490 Sequenced Strains for Exploring Actinobacteria Biosynthetic Diversity.</title>
        <authorList>
            <person name="Kalkreuter E."/>
            <person name="Kautsar S.A."/>
            <person name="Yang D."/>
            <person name="Bader C.D."/>
            <person name="Teijaro C.N."/>
            <person name="Fluegel L."/>
            <person name="Davis C.M."/>
            <person name="Simpson J.R."/>
            <person name="Lauterbach L."/>
            <person name="Steele A.D."/>
            <person name="Gui C."/>
            <person name="Meng S."/>
            <person name="Li G."/>
            <person name="Viehrig K."/>
            <person name="Ye F."/>
            <person name="Su P."/>
            <person name="Kiefer A.F."/>
            <person name="Nichols A."/>
            <person name="Cepeda A.J."/>
            <person name="Yan W."/>
            <person name="Fan B."/>
            <person name="Jiang Y."/>
            <person name="Adhikari A."/>
            <person name="Zheng C.-J."/>
            <person name="Schuster L."/>
            <person name="Cowan T.M."/>
            <person name="Smanski M.J."/>
            <person name="Chevrette M.G."/>
            <person name="De Carvalho L.P.S."/>
            <person name="Shen B."/>
        </authorList>
    </citation>
    <scope>NUCLEOTIDE SEQUENCE [LARGE SCALE GENOMIC DNA]</scope>
    <source>
        <strain evidence="1 2">NPDC050100</strain>
    </source>
</reference>
<organism evidence="1 2">
    <name type="scientific">Microtetraspora glauca</name>
    <dbReference type="NCBI Taxonomy" id="1996"/>
    <lineage>
        <taxon>Bacteria</taxon>
        <taxon>Bacillati</taxon>
        <taxon>Actinomycetota</taxon>
        <taxon>Actinomycetes</taxon>
        <taxon>Streptosporangiales</taxon>
        <taxon>Streptosporangiaceae</taxon>
        <taxon>Microtetraspora</taxon>
    </lineage>
</organism>